<organism evidence="4 5">
    <name type="scientific">Catenuloplanes indicus</name>
    <dbReference type="NCBI Taxonomy" id="137267"/>
    <lineage>
        <taxon>Bacteria</taxon>
        <taxon>Bacillati</taxon>
        <taxon>Actinomycetota</taxon>
        <taxon>Actinomycetes</taxon>
        <taxon>Micromonosporales</taxon>
        <taxon>Micromonosporaceae</taxon>
        <taxon>Catenuloplanes</taxon>
    </lineage>
</organism>
<dbReference type="InterPro" id="IPR006558">
    <property type="entry name" value="LamG-like"/>
</dbReference>
<dbReference type="RefSeq" id="WP_307239754.1">
    <property type="nucleotide sequence ID" value="NZ_JAUSUZ010000001.1"/>
</dbReference>
<evidence type="ECO:0000259" key="3">
    <source>
        <dbReference type="SMART" id="SM00560"/>
    </source>
</evidence>
<dbReference type="SMART" id="SM00560">
    <property type="entry name" value="LamGL"/>
    <property type="match status" value="1"/>
</dbReference>
<evidence type="ECO:0000256" key="1">
    <source>
        <dbReference type="ARBA" id="ARBA00022729"/>
    </source>
</evidence>
<evidence type="ECO:0000313" key="4">
    <source>
        <dbReference type="EMBL" id="MDQ0366430.1"/>
    </source>
</evidence>
<gene>
    <name evidence="4" type="ORF">J2S42_003099</name>
</gene>
<keyword evidence="5" id="KW-1185">Reference proteome</keyword>
<evidence type="ECO:0000256" key="2">
    <source>
        <dbReference type="ARBA" id="ARBA00023157"/>
    </source>
</evidence>
<proteinExistence type="predicted"/>
<dbReference type="SUPFAM" id="SSF49899">
    <property type="entry name" value="Concanavalin A-like lectins/glucanases"/>
    <property type="match status" value="2"/>
</dbReference>
<name>A0AAE3W0N7_9ACTN</name>
<dbReference type="AlphaFoldDB" id="A0AAE3W0N7"/>
<dbReference type="Gene3D" id="2.60.120.200">
    <property type="match status" value="2"/>
</dbReference>
<comment type="caution">
    <text evidence="4">The sequence shown here is derived from an EMBL/GenBank/DDBJ whole genome shotgun (WGS) entry which is preliminary data.</text>
</comment>
<evidence type="ECO:0000313" key="5">
    <source>
        <dbReference type="Proteomes" id="UP001240236"/>
    </source>
</evidence>
<protein>
    <recommendedName>
        <fullName evidence="3">LamG-like jellyroll fold domain-containing protein</fullName>
    </recommendedName>
</protein>
<accession>A0AAE3W0N7</accession>
<dbReference type="InterPro" id="IPR013320">
    <property type="entry name" value="ConA-like_dom_sf"/>
</dbReference>
<dbReference type="Pfam" id="PF13385">
    <property type="entry name" value="Laminin_G_3"/>
    <property type="match status" value="2"/>
</dbReference>
<feature type="domain" description="LamG-like jellyroll fold" evidence="3">
    <location>
        <begin position="146"/>
        <end position="287"/>
    </location>
</feature>
<sequence length="301" mass="31298">MTFYVNGVVQGYVTVKASWYADGPVQIGRRYNKAGYRDFFKGEVADVALFDRIVMPDQIRELAELSPRRVGYWTLNSAAGDTSPYYSDDDTTPGQDLTLAGGPVLCAPDTDEDPTAMPALVGAGHLVLDGVDDHAYTAGPVAATDGSFTVSMRVLPSSAQCGSGRAAISRAGTKASGFVIRCGATGRWEAVLAQDDATGSAETVIDTGVPVSTNSSGRALVYNAFLNTVSLYVDGALSAAATVPHSSDWAAGGGLQVGRAMTGGAYGQYFAGVVDDVRVYAGVATTPMVQSLAGRTEQTHL</sequence>
<dbReference type="Proteomes" id="UP001240236">
    <property type="component" value="Unassembled WGS sequence"/>
</dbReference>
<reference evidence="4 5" key="1">
    <citation type="submission" date="2023-07" db="EMBL/GenBank/DDBJ databases">
        <title>Sequencing the genomes of 1000 actinobacteria strains.</title>
        <authorList>
            <person name="Klenk H.-P."/>
        </authorList>
    </citation>
    <scope>NUCLEOTIDE SEQUENCE [LARGE SCALE GENOMIC DNA]</scope>
    <source>
        <strain evidence="4 5">DSM 44709</strain>
    </source>
</reference>
<keyword evidence="2" id="KW-1015">Disulfide bond</keyword>
<dbReference type="EMBL" id="JAUSUZ010000001">
    <property type="protein sequence ID" value="MDQ0366430.1"/>
    <property type="molecule type" value="Genomic_DNA"/>
</dbReference>
<keyword evidence="1" id="KW-0732">Signal</keyword>